<gene>
    <name evidence="1" type="ORF">F4820DRAFT_450661</name>
</gene>
<evidence type="ECO:0000313" key="1">
    <source>
        <dbReference type="EMBL" id="KAI4862746.1"/>
    </source>
</evidence>
<reference evidence="1 2" key="1">
    <citation type="journal article" date="2022" name="New Phytol.">
        <title>Ecological generalism drives hyperdiversity of secondary metabolite gene clusters in xylarialean endophytes.</title>
        <authorList>
            <person name="Franco M.E.E."/>
            <person name="Wisecaver J.H."/>
            <person name="Arnold A.E."/>
            <person name="Ju Y.M."/>
            <person name="Slot J.C."/>
            <person name="Ahrendt S."/>
            <person name="Moore L.P."/>
            <person name="Eastman K.E."/>
            <person name="Scott K."/>
            <person name="Konkel Z."/>
            <person name="Mondo S.J."/>
            <person name="Kuo A."/>
            <person name="Hayes R.D."/>
            <person name="Haridas S."/>
            <person name="Andreopoulos B."/>
            <person name="Riley R."/>
            <person name="LaButti K."/>
            <person name="Pangilinan J."/>
            <person name="Lipzen A."/>
            <person name="Amirebrahimi M."/>
            <person name="Yan J."/>
            <person name="Adam C."/>
            <person name="Keymanesh K."/>
            <person name="Ng V."/>
            <person name="Louie K."/>
            <person name="Northen T."/>
            <person name="Drula E."/>
            <person name="Henrissat B."/>
            <person name="Hsieh H.M."/>
            <person name="Youens-Clark K."/>
            <person name="Lutzoni F."/>
            <person name="Miadlikowska J."/>
            <person name="Eastwood D.C."/>
            <person name="Hamelin R.C."/>
            <person name="Grigoriev I.V."/>
            <person name="U'Ren J.M."/>
        </authorList>
    </citation>
    <scope>NUCLEOTIDE SEQUENCE [LARGE SCALE GENOMIC DNA]</scope>
    <source>
        <strain evidence="1 2">CBS 119005</strain>
    </source>
</reference>
<comment type="caution">
    <text evidence="1">The sequence shown here is derived from an EMBL/GenBank/DDBJ whole genome shotgun (WGS) entry which is preliminary data.</text>
</comment>
<dbReference type="Proteomes" id="UP001497700">
    <property type="component" value="Unassembled WGS sequence"/>
</dbReference>
<organism evidence="1 2">
    <name type="scientific">Hypoxylon rubiginosum</name>
    <dbReference type="NCBI Taxonomy" id="110542"/>
    <lineage>
        <taxon>Eukaryota</taxon>
        <taxon>Fungi</taxon>
        <taxon>Dikarya</taxon>
        <taxon>Ascomycota</taxon>
        <taxon>Pezizomycotina</taxon>
        <taxon>Sordariomycetes</taxon>
        <taxon>Xylariomycetidae</taxon>
        <taxon>Xylariales</taxon>
        <taxon>Hypoxylaceae</taxon>
        <taxon>Hypoxylon</taxon>
    </lineage>
</organism>
<accession>A0ACB9YTJ7</accession>
<dbReference type="EMBL" id="MU393519">
    <property type="protein sequence ID" value="KAI4862746.1"/>
    <property type="molecule type" value="Genomic_DNA"/>
</dbReference>
<proteinExistence type="predicted"/>
<protein>
    <submittedName>
        <fullName evidence="1">Uncharacterized protein</fullName>
    </submittedName>
</protein>
<name>A0ACB9YTJ7_9PEZI</name>
<keyword evidence="2" id="KW-1185">Reference proteome</keyword>
<sequence>MAYHFPKKISAARAATFVSTAAWIQGISASEVSLPEEALNNFLRRHGVTTRQTPAPAEEDDEEEEEEEGEESVDSLSSSSADTPGAPPSESTDSDAKSAASLPDSPQAGLAQGASGQPAIGSPDPPALSMGAKVAIGVWSAVAVLLIAGLIFFLRRRRRARIAQEQMNTLRDEEIARSQQAMSERMSVPGMPPLPPLPPHPPQSVMEPVYLRGGGDSGSSVPAPSIRAPSMRAPSIGAPSVARNPSIRAPTVRAPSGQWMPVPPWQEDPPTWRDSQPWRQSQPLSVAAAPVGLPSSVRPLFPLHVPPNVKPELDRRTEYTSDTESTIFAYR</sequence>
<evidence type="ECO:0000313" key="2">
    <source>
        <dbReference type="Proteomes" id="UP001497700"/>
    </source>
</evidence>